<comment type="caution">
    <text evidence="8">The sequence shown here is derived from an EMBL/GenBank/DDBJ whole genome shotgun (WGS) entry which is preliminary data.</text>
</comment>
<keyword evidence="3 6" id="KW-0472">Membrane</keyword>
<dbReference type="GO" id="GO:0016020">
    <property type="term" value="C:membrane"/>
    <property type="evidence" value="ECO:0007669"/>
    <property type="project" value="UniProtKB-SubCell"/>
</dbReference>
<name>A0AAN6Y0E7_9PEZI</name>
<evidence type="ECO:0000256" key="5">
    <source>
        <dbReference type="SAM" id="MobiDB-lite"/>
    </source>
</evidence>
<comment type="subcellular location">
    <subcellularLocation>
        <location evidence="1">Membrane</location>
    </subcellularLocation>
</comment>
<dbReference type="Pfam" id="PF09258">
    <property type="entry name" value="Glyco_transf_64"/>
    <property type="match status" value="1"/>
</dbReference>
<dbReference type="AlphaFoldDB" id="A0AAN6Y0E7"/>
<dbReference type="InterPro" id="IPR015338">
    <property type="entry name" value="GT64_dom"/>
</dbReference>
<organism evidence="8 9">
    <name type="scientific">Rhypophila decipiens</name>
    <dbReference type="NCBI Taxonomy" id="261697"/>
    <lineage>
        <taxon>Eukaryota</taxon>
        <taxon>Fungi</taxon>
        <taxon>Dikarya</taxon>
        <taxon>Ascomycota</taxon>
        <taxon>Pezizomycotina</taxon>
        <taxon>Sordariomycetes</taxon>
        <taxon>Sordariomycetidae</taxon>
        <taxon>Sordariales</taxon>
        <taxon>Naviculisporaceae</taxon>
        <taxon>Rhypophila</taxon>
    </lineage>
</organism>
<keyword evidence="9" id="KW-1185">Reference proteome</keyword>
<sequence length="405" mass="45385">MVIKPSFATRRLAFFFAVLFIFVLSYLSFRDDSPGAGYLNAVPVPKPVLVPEPSPMPESSPVTKPSSAPESSSVPEPSPVPESSPVTRPTPVVEQQEPSDETPATLAVPSANILPVPSGSIRLCGNETHAEARRLWLEAEARYSNLTNDKFTIVMPTYRRPDILNTTLSMIANATMPSLHEVVIIWQDLNSTVPEDFTSPSGIPFRFHKPERNSMNNRFLPLESYATQAILHSDDDISYDPADIEFTFQAWRQHGRYRITGPFPRCHGRNPKDNNLFYAQCRPWYSMILTGMAFVHISIMDFYSSSHPIPTSIREHVDDIFNCEDLAMNFLASMITCDGPLHVNGQKKYVFLESKTNGTEAGGISKKPNHWGNRGRCMAHFEETIGFFPLVEQTGSIQRGVSLFW</sequence>
<dbReference type="PANTHER" id="PTHR48261:SF2">
    <property type="entry name" value="ACETYLGLUCOSAMINYLTRANSFERASE"/>
    <property type="match status" value="1"/>
</dbReference>
<feature type="transmembrane region" description="Helical" evidence="6">
    <location>
        <begin position="12"/>
        <end position="29"/>
    </location>
</feature>
<feature type="domain" description="Glycosyl transferase 64" evidence="7">
    <location>
        <begin position="151"/>
        <end position="397"/>
    </location>
</feature>
<keyword evidence="4" id="KW-1015">Disulfide bond</keyword>
<evidence type="ECO:0000313" key="9">
    <source>
        <dbReference type="Proteomes" id="UP001301769"/>
    </source>
</evidence>
<feature type="compositionally biased region" description="Low complexity" evidence="5">
    <location>
        <begin position="83"/>
        <end position="94"/>
    </location>
</feature>
<keyword evidence="6" id="KW-0812">Transmembrane</keyword>
<proteinExistence type="predicted"/>
<dbReference type="EMBL" id="MU858328">
    <property type="protein sequence ID" value="KAK4207012.1"/>
    <property type="molecule type" value="Genomic_DNA"/>
</dbReference>
<evidence type="ECO:0000313" key="8">
    <source>
        <dbReference type="EMBL" id="KAK4207012.1"/>
    </source>
</evidence>
<evidence type="ECO:0000259" key="7">
    <source>
        <dbReference type="Pfam" id="PF09258"/>
    </source>
</evidence>
<dbReference type="PANTHER" id="PTHR48261">
    <property type="entry name" value="ACETYLGLUCOSAMINYLTRANSFERASE"/>
    <property type="match status" value="1"/>
</dbReference>
<dbReference type="SUPFAM" id="SSF53448">
    <property type="entry name" value="Nucleotide-diphospho-sugar transferases"/>
    <property type="match status" value="1"/>
</dbReference>
<evidence type="ECO:0000256" key="4">
    <source>
        <dbReference type="ARBA" id="ARBA00023157"/>
    </source>
</evidence>
<evidence type="ECO:0000256" key="2">
    <source>
        <dbReference type="ARBA" id="ARBA00022679"/>
    </source>
</evidence>
<reference evidence="8" key="2">
    <citation type="submission" date="2023-05" db="EMBL/GenBank/DDBJ databases">
        <authorList>
            <consortium name="Lawrence Berkeley National Laboratory"/>
            <person name="Steindorff A."/>
            <person name="Hensen N."/>
            <person name="Bonometti L."/>
            <person name="Westerberg I."/>
            <person name="Brannstrom I.O."/>
            <person name="Guillou S."/>
            <person name="Cros-Aarteil S."/>
            <person name="Calhoun S."/>
            <person name="Haridas S."/>
            <person name="Kuo A."/>
            <person name="Mondo S."/>
            <person name="Pangilinan J."/>
            <person name="Riley R."/>
            <person name="Labutti K."/>
            <person name="Andreopoulos B."/>
            <person name="Lipzen A."/>
            <person name="Chen C."/>
            <person name="Yanf M."/>
            <person name="Daum C."/>
            <person name="Ng V."/>
            <person name="Clum A."/>
            <person name="Ohm R."/>
            <person name="Martin F."/>
            <person name="Silar P."/>
            <person name="Natvig D."/>
            <person name="Lalanne C."/>
            <person name="Gautier V."/>
            <person name="Ament-Velasquez S.L."/>
            <person name="Kruys A."/>
            <person name="Hutchinson M.I."/>
            <person name="Powell A.J."/>
            <person name="Barry K."/>
            <person name="Miller A.N."/>
            <person name="Grigoriev I.V."/>
            <person name="Debuchy R."/>
            <person name="Gladieux P."/>
            <person name="Thoren M.H."/>
            <person name="Johannesson H."/>
        </authorList>
    </citation>
    <scope>NUCLEOTIDE SEQUENCE</scope>
    <source>
        <strain evidence="8">PSN293</strain>
    </source>
</reference>
<gene>
    <name evidence="8" type="ORF">QBC37DRAFT_434150</name>
</gene>
<keyword evidence="6" id="KW-1133">Transmembrane helix</keyword>
<evidence type="ECO:0000256" key="1">
    <source>
        <dbReference type="ARBA" id="ARBA00004370"/>
    </source>
</evidence>
<evidence type="ECO:0000256" key="6">
    <source>
        <dbReference type="SAM" id="Phobius"/>
    </source>
</evidence>
<dbReference type="InterPro" id="IPR004263">
    <property type="entry name" value="Exostosin"/>
</dbReference>
<protein>
    <submittedName>
        <fullName evidence="8">Glycosyl transferase family 64 domain-containing protein</fullName>
    </submittedName>
</protein>
<feature type="compositionally biased region" description="Low complexity" evidence="5">
    <location>
        <begin position="59"/>
        <end position="75"/>
    </location>
</feature>
<evidence type="ECO:0000256" key="3">
    <source>
        <dbReference type="ARBA" id="ARBA00023136"/>
    </source>
</evidence>
<keyword evidence="2 8" id="KW-0808">Transferase</keyword>
<dbReference type="Proteomes" id="UP001301769">
    <property type="component" value="Unassembled WGS sequence"/>
</dbReference>
<dbReference type="InterPro" id="IPR029044">
    <property type="entry name" value="Nucleotide-diphossugar_trans"/>
</dbReference>
<dbReference type="GO" id="GO:0016757">
    <property type="term" value="F:glycosyltransferase activity"/>
    <property type="evidence" value="ECO:0007669"/>
    <property type="project" value="InterPro"/>
</dbReference>
<feature type="region of interest" description="Disordered" evidence="5">
    <location>
        <begin position="52"/>
        <end position="111"/>
    </location>
</feature>
<dbReference type="Gene3D" id="3.90.550.10">
    <property type="entry name" value="Spore Coat Polysaccharide Biosynthesis Protein SpsA, Chain A"/>
    <property type="match status" value="1"/>
</dbReference>
<accession>A0AAN6Y0E7</accession>
<reference evidence="8" key="1">
    <citation type="journal article" date="2023" name="Mol. Phylogenet. Evol.">
        <title>Genome-scale phylogeny and comparative genomics of the fungal order Sordariales.</title>
        <authorList>
            <person name="Hensen N."/>
            <person name="Bonometti L."/>
            <person name="Westerberg I."/>
            <person name="Brannstrom I.O."/>
            <person name="Guillou S."/>
            <person name="Cros-Aarteil S."/>
            <person name="Calhoun S."/>
            <person name="Haridas S."/>
            <person name="Kuo A."/>
            <person name="Mondo S."/>
            <person name="Pangilinan J."/>
            <person name="Riley R."/>
            <person name="LaButti K."/>
            <person name="Andreopoulos B."/>
            <person name="Lipzen A."/>
            <person name="Chen C."/>
            <person name="Yan M."/>
            <person name="Daum C."/>
            <person name="Ng V."/>
            <person name="Clum A."/>
            <person name="Steindorff A."/>
            <person name="Ohm R.A."/>
            <person name="Martin F."/>
            <person name="Silar P."/>
            <person name="Natvig D.O."/>
            <person name="Lalanne C."/>
            <person name="Gautier V."/>
            <person name="Ament-Velasquez S.L."/>
            <person name="Kruys A."/>
            <person name="Hutchinson M.I."/>
            <person name="Powell A.J."/>
            <person name="Barry K."/>
            <person name="Miller A.N."/>
            <person name="Grigoriev I.V."/>
            <person name="Debuchy R."/>
            <person name="Gladieux P."/>
            <person name="Hiltunen Thoren M."/>
            <person name="Johannesson H."/>
        </authorList>
    </citation>
    <scope>NUCLEOTIDE SEQUENCE</scope>
    <source>
        <strain evidence="8">PSN293</strain>
    </source>
</reference>